<dbReference type="AlphaFoldDB" id="A0A8J5WFJ8"/>
<dbReference type="EMBL" id="JAAALK010000082">
    <property type="protein sequence ID" value="KAG8087817.1"/>
    <property type="molecule type" value="Genomic_DNA"/>
</dbReference>
<evidence type="ECO:0000256" key="1">
    <source>
        <dbReference type="ARBA" id="ARBA00004123"/>
    </source>
</evidence>
<keyword evidence="5" id="KW-0539">Nucleus</keyword>
<dbReference type="PROSITE" id="PS51032">
    <property type="entry name" value="AP2_ERF"/>
    <property type="match status" value="1"/>
</dbReference>
<keyword evidence="9" id="KW-1185">Reference proteome</keyword>
<evidence type="ECO:0000313" key="9">
    <source>
        <dbReference type="Proteomes" id="UP000729402"/>
    </source>
</evidence>
<dbReference type="InterPro" id="IPR001471">
    <property type="entry name" value="AP2/ERF_dom"/>
</dbReference>
<comment type="caution">
    <text evidence="8">The sequence shown here is derived from an EMBL/GenBank/DDBJ whole genome shotgun (WGS) entry which is preliminary data.</text>
</comment>
<evidence type="ECO:0000256" key="4">
    <source>
        <dbReference type="ARBA" id="ARBA00023163"/>
    </source>
</evidence>
<dbReference type="FunFam" id="3.30.730.10:FF:000001">
    <property type="entry name" value="Ethylene-responsive transcription factor 2"/>
    <property type="match status" value="1"/>
</dbReference>
<dbReference type="Proteomes" id="UP000729402">
    <property type="component" value="Unassembled WGS sequence"/>
</dbReference>
<proteinExistence type="predicted"/>
<feature type="region of interest" description="Disordered" evidence="6">
    <location>
        <begin position="49"/>
        <end position="86"/>
    </location>
</feature>
<dbReference type="OrthoDB" id="1925932at2759"/>
<feature type="compositionally biased region" description="Low complexity" evidence="6">
    <location>
        <begin position="271"/>
        <end position="296"/>
    </location>
</feature>
<dbReference type="GO" id="GO:0003677">
    <property type="term" value="F:DNA binding"/>
    <property type="evidence" value="ECO:0007669"/>
    <property type="project" value="UniProtKB-KW"/>
</dbReference>
<keyword evidence="4" id="KW-0804">Transcription</keyword>
<dbReference type="CDD" id="cd00018">
    <property type="entry name" value="AP2"/>
    <property type="match status" value="1"/>
</dbReference>
<dbReference type="GO" id="GO:0003700">
    <property type="term" value="F:DNA-binding transcription factor activity"/>
    <property type="evidence" value="ECO:0007669"/>
    <property type="project" value="InterPro"/>
</dbReference>
<keyword evidence="2" id="KW-0805">Transcription regulation</keyword>
<feature type="compositionally biased region" description="Polar residues" evidence="6">
    <location>
        <begin position="154"/>
        <end position="166"/>
    </location>
</feature>
<accession>A0A8J5WFJ8</accession>
<dbReference type="GO" id="GO:0009873">
    <property type="term" value="P:ethylene-activated signaling pathway"/>
    <property type="evidence" value="ECO:0007669"/>
    <property type="project" value="InterPro"/>
</dbReference>
<dbReference type="InterPro" id="IPR044808">
    <property type="entry name" value="ERF_plant"/>
</dbReference>
<keyword evidence="3" id="KW-0238">DNA-binding</keyword>
<dbReference type="GO" id="GO:0005634">
    <property type="term" value="C:nucleus"/>
    <property type="evidence" value="ECO:0007669"/>
    <property type="project" value="UniProtKB-SubCell"/>
</dbReference>
<evidence type="ECO:0000256" key="2">
    <source>
        <dbReference type="ARBA" id="ARBA00023015"/>
    </source>
</evidence>
<dbReference type="PANTHER" id="PTHR31190:SF110">
    <property type="entry name" value="OS07G0227600 PROTEIN"/>
    <property type="match status" value="1"/>
</dbReference>
<feature type="compositionally biased region" description="Low complexity" evidence="6">
    <location>
        <begin position="172"/>
        <end position="187"/>
    </location>
</feature>
<feature type="domain" description="AP2/ERF" evidence="7">
    <location>
        <begin position="191"/>
        <end position="248"/>
    </location>
</feature>
<protein>
    <recommendedName>
        <fullName evidence="7">AP2/ERF domain-containing protein</fullName>
    </recommendedName>
</protein>
<reference evidence="8" key="1">
    <citation type="journal article" date="2021" name="bioRxiv">
        <title>Whole Genome Assembly and Annotation of Northern Wild Rice, Zizania palustris L., Supports a Whole Genome Duplication in the Zizania Genus.</title>
        <authorList>
            <person name="Haas M."/>
            <person name="Kono T."/>
            <person name="Macchietto M."/>
            <person name="Millas R."/>
            <person name="McGilp L."/>
            <person name="Shao M."/>
            <person name="Duquette J."/>
            <person name="Hirsch C.N."/>
            <person name="Kimball J."/>
        </authorList>
    </citation>
    <scope>NUCLEOTIDE SEQUENCE</scope>
    <source>
        <tissue evidence="8">Fresh leaf tissue</tissue>
    </source>
</reference>
<comment type="subcellular location">
    <subcellularLocation>
        <location evidence="1">Nucleus</location>
    </subcellularLocation>
</comment>
<dbReference type="PANTHER" id="PTHR31190">
    <property type="entry name" value="DNA-BINDING DOMAIN"/>
    <property type="match status" value="1"/>
</dbReference>
<evidence type="ECO:0000256" key="6">
    <source>
        <dbReference type="SAM" id="MobiDB-lite"/>
    </source>
</evidence>
<organism evidence="8 9">
    <name type="scientific">Zizania palustris</name>
    <name type="common">Northern wild rice</name>
    <dbReference type="NCBI Taxonomy" id="103762"/>
    <lineage>
        <taxon>Eukaryota</taxon>
        <taxon>Viridiplantae</taxon>
        <taxon>Streptophyta</taxon>
        <taxon>Embryophyta</taxon>
        <taxon>Tracheophyta</taxon>
        <taxon>Spermatophyta</taxon>
        <taxon>Magnoliopsida</taxon>
        <taxon>Liliopsida</taxon>
        <taxon>Poales</taxon>
        <taxon>Poaceae</taxon>
        <taxon>BOP clade</taxon>
        <taxon>Oryzoideae</taxon>
        <taxon>Oryzeae</taxon>
        <taxon>Zizaniinae</taxon>
        <taxon>Zizania</taxon>
    </lineage>
</organism>
<sequence length="346" mass="36533">MAQHSNNNTPIANIDRCSSSVIVLAWVRGVYLYREQGTSRVDLLREALGHRRRRKRASSPARHDDEQPPAAEAGGHGGGGGVRCSSSSSTVLAEDVELAVIVAALTHVISSPPTTPAAGATTTQQQQQDAAAAMFEPQGMHQRGGHPPLPPRQAATSAEPEQQQQGLPARRAATSPQPQTQQQGAAAERPRYRGVRQRPWGKFAAEIRDPVRAIRVWLGTFDTAEDAARAYDAAAVHFKGSKAKVNFPDEVHAGAGPASRLPLRQRHHEAAPAAAATPAAAQPGARPTAPAPAAAAVTRDEFPDLSRYAHILQSGDVEYYFQSAGPAGLMAAEPQPPPPPSDPGSP</sequence>
<feature type="region of interest" description="Disordered" evidence="6">
    <location>
        <begin position="138"/>
        <end position="194"/>
    </location>
</feature>
<evidence type="ECO:0000313" key="8">
    <source>
        <dbReference type="EMBL" id="KAG8087817.1"/>
    </source>
</evidence>
<feature type="region of interest" description="Disordered" evidence="6">
    <location>
        <begin position="266"/>
        <end position="296"/>
    </location>
</feature>
<evidence type="ECO:0000259" key="7">
    <source>
        <dbReference type="PROSITE" id="PS51032"/>
    </source>
</evidence>
<dbReference type="SMART" id="SM00380">
    <property type="entry name" value="AP2"/>
    <property type="match status" value="1"/>
</dbReference>
<evidence type="ECO:0000256" key="5">
    <source>
        <dbReference type="ARBA" id="ARBA00023242"/>
    </source>
</evidence>
<dbReference type="Pfam" id="PF00847">
    <property type="entry name" value="AP2"/>
    <property type="match status" value="1"/>
</dbReference>
<name>A0A8J5WFJ8_ZIZPA</name>
<gene>
    <name evidence="8" type="ORF">GUJ93_ZPchr0010g10638</name>
</gene>
<evidence type="ECO:0000256" key="3">
    <source>
        <dbReference type="ARBA" id="ARBA00023125"/>
    </source>
</evidence>
<reference evidence="8" key="2">
    <citation type="submission" date="2021-02" db="EMBL/GenBank/DDBJ databases">
        <authorList>
            <person name="Kimball J.A."/>
            <person name="Haas M.W."/>
            <person name="Macchietto M."/>
            <person name="Kono T."/>
            <person name="Duquette J."/>
            <person name="Shao M."/>
        </authorList>
    </citation>
    <scope>NUCLEOTIDE SEQUENCE</scope>
    <source>
        <tissue evidence="8">Fresh leaf tissue</tissue>
    </source>
</reference>